<evidence type="ECO:0000313" key="1">
    <source>
        <dbReference type="EMBL" id="KAK3770022.1"/>
    </source>
</evidence>
<organism evidence="1 2">
    <name type="scientific">Elysia crispata</name>
    <name type="common">lettuce slug</name>
    <dbReference type="NCBI Taxonomy" id="231223"/>
    <lineage>
        <taxon>Eukaryota</taxon>
        <taxon>Metazoa</taxon>
        <taxon>Spiralia</taxon>
        <taxon>Lophotrochozoa</taxon>
        <taxon>Mollusca</taxon>
        <taxon>Gastropoda</taxon>
        <taxon>Heterobranchia</taxon>
        <taxon>Euthyneura</taxon>
        <taxon>Panpulmonata</taxon>
        <taxon>Sacoglossa</taxon>
        <taxon>Placobranchoidea</taxon>
        <taxon>Plakobranchidae</taxon>
        <taxon>Elysia</taxon>
    </lineage>
</organism>
<gene>
    <name evidence="1" type="ORF">RRG08_043184</name>
</gene>
<dbReference type="EMBL" id="JAWDGP010003869">
    <property type="protein sequence ID" value="KAK3770022.1"/>
    <property type="molecule type" value="Genomic_DNA"/>
</dbReference>
<keyword evidence="2" id="KW-1185">Reference proteome</keyword>
<proteinExistence type="predicted"/>
<dbReference type="AlphaFoldDB" id="A0AAE0ZKB2"/>
<evidence type="ECO:0000313" key="2">
    <source>
        <dbReference type="Proteomes" id="UP001283361"/>
    </source>
</evidence>
<sequence length="83" mass="9483">MRITKIACHVNIRRAVGHKHGCGQKQFIESDNGRFKFDRDRDLGLAVGESCGSRDQAQTWPVRYAVENSPQSQTGVKRSRRWP</sequence>
<name>A0AAE0ZKB2_9GAST</name>
<protein>
    <submittedName>
        <fullName evidence="1">Uncharacterized protein</fullName>
    </submittedName>
</protein>
<comment type="caution">
    <text evidence="1">The sequence shown here is derived from an EMBL/GenBank/DDBJ whole genome shotgun (WGS) entry which is preliminary data.</text>
</comment>
<accession>A0AAE0ZKB2</accession>
<dbReference type="Proteomes" id="UP001283361">
    <property type="component" value="Unassembled WGS sequence"/>
</dbReference>
<reference evidence="1" key="1">
    <citation type="journal article" date="2023" name="G3 (Bethesda)">
        <title>A reference genome for the long-term kleptoplast-retaining sea slug Elysia crispata morphotype clarki.</title>
        <authorList>
            <person name="Eastman K.E."/>
            <person name="Pendleton A.L."/>
            <person name="Shaikh M.A."/>
            <person name="Suttiyut T."/>
            <person name="Ogas R."/>
            <person name="Tomko P."/>
            <person name="Gavelis G."/>
            <person name="Widhalm J.R."/>
            <person name="Wisecaver J.H."/>
        </authorList>
    </citation>
    <scope>NUCLEOTIDE SEQUENCE</scope>
    <source>
        <strain evidence="1">ECLA1</strain>
    </source>
</reference>